<dbReference type="InterPro" id="IPR012480">
    <property type="entry name" value="Hepar_II_III_C"/>
</dbReference>
<dbReference type="PATRIC" id="fig|679201.3.peg.1884"/>
<evidence type="ECO:0000259" key="5">
    <source>
        <dbReference type="Pfam" id="PF07940"/>
    </source>
</evidence>
<dbReference type="PANTHER" id="PTHR39210">
    <property type="entry name" value="HEPARIN-SULFATE LYASE"/>
    <property type="match status" value="1"/>
</dbReference>
<dbReference type="Gene3D" id="1.50.10.100">
    <property type="entry name" value="Chondroitin AC/alginate lyase"/>
    <property type="match status" value="1"/>
</dbReference>
<evidence type="ECO:0000256" key="4">
    <source>
        <dbReference type="ARBA" id="ARBA00023239"/>
    </source>
</evidence>
<dbReference type="STRING" id="679201.HMPREF9334_01870"/>
<dbReference type="GO" id="GO:0042597">
    <property type="term" value="C:periplasmic space"/>
    <property type="evidence" value="ECO:0007669"/>
    <property type="project" value="UniProtKB-SubCell"/>
</dbReference>
<dbReference type="PANTHER" id="PTHR39210:SF1">
    <property type="entry name" value="HEPARIN-SULFATE LYASE"/>
    <property type="match status" value="1"/>
</dbReference>
<dbReference type="HOGENOM" id="CLU_022012_2_0_9"/>
<evidence type="ECO:0000313" key="8">
    <source>
        <dbReference type="Proteomes" id="UP000004129"/>
    </source>
</evidence>
<proteinExistence type="predicted"/>
<comment type="subcellular location">
    <subcellularLocation>
        <location evidence="1">Periplasm</location>
    </subcellularLocation>
</comment>
<dbReference type="Gene3D" id="2.70.98.70">
    <property type="match status" value="1"/>
</dbReference>
<dbReference type="EMBL" id="ACZM01000018">
    <property type="protein sequence ID" value="EHG19555.1"/>
    <property type="molecule type" value="Genomic_DNA"/>
</dbReference>
<reference evidence="7 8" key="1">
    <citation type="submission" date="2011-08" db="EMBL/GenBank/DDBJ databases">
        <title>The Genome Sequence of Selenomonas infelix ATCC 43532.</title>
        <authorList>
            <consortium name="The Broad Institute Genome Sequencing Platform"/>
            <person name="Earl A."/>
            <person name="Ward D."/>
            <person name="Feldgarden M."/>
            <person name="Gevers D."/>
            <person name="Izard J."/>
            <person name="Blanton J.M."/>
            <person name="Baranova O.V."/>
            <person name="Dewhirst F.E."/>
            <person name="Young S.K."/>
            <person name="Zeng Q."/>
            <person name="Gargeya S."/>
            <person name="Fitzgerald M."/>
            <person name="Haas B."/>
            <person name="Abouelleil A."/>
            <person name="Alvarado L."/>
            <person name="Arachchi H.M."/>
            <person name="Berlin A."/>
            <person name="Brown A."/>
            <person name="Chapman S.B."/>
            <person name="Chen Z."/>
            <person name="Dunbar C."/>
            <person name="Freedman E."/>
            <person name="Gearin G."/>
            <person name="Gellesch M."/>
            <person name="Goldberg J."/>
            <person name="Griggs A."/>
            <person name="Gujja S."/>
            <person name="Heiman D."/>
            <person name="Howarth C."/>
            <person name="Larson L."/>
            <person name="Lui A."/>
            <person name="MacDonald P.J.P."/>
            <person name="Montmayeur A."/>
            <person name="Murphy C."/>
            <person name="Neiman D."/>
            <person name="Pearson M."/>
            <person name="Priest M."/>
            <person name="Roberts A."/>
            <person name="Saif S."/>
            <person name="Shea T."/>
            <person name="Shenoy N."/>
            <person name="Sisk P."/>
            <person name="Stolte C."/>
            <person name="Sykes S."/>
            <person name="Wortman J."/>
            <person name="Nusbaum C."/>
            <person name="Birren B."/>
        </authorList>
    </citation>
    <scope>NUCLEOTIDE SEQUENCE [LARGE SCALE GENOMIC DNA]</scope>
    <source>
        <strain evidence="7 8">ATCC 43532</strain>
    </source>
</reference>
<evidence type="ECO:0000256" key="1">
    <source>
        <dbReference type="ARBA" id="ARBA00004418"/>
    </source>
</evidence>
<dbReference type="OrthoDB" id="7335480at2"/>
<dbReference type="Proteomes" id="UP000004129">
    <property type="component" value="Unassembled WGS sequence"/>
</dbReference>
<organism evidence="7 8">
    <name type="scientific">Selenomonas infelix ATCC 43532</name>
    <dbReference type="NCBI Taxonomy" id="679201"/>
    <lineage>
        <taxon>Bacteria</taxon>
        <taxon>Bacillati</taxon>
        <taxon>Bacillota</taxon>
        <taxon>Negativicutes</taxon>
        <taxon>Selenomonadales</taxon>
        <taxon>Selenomonadaceae</taxon>
        <taxon>Selenomonas</taxon>
    </lineage>
</organism>
<accession>G5GRI9</accession>
<comment type="caution">
    <text evidence="7">The sequence shown here is derived from an EMBL/GenBank/DDBJ whole genome shotgun (WGS) entry which is preliminary data.</text>
</comment>
<evidence type="ECO:0000313" key="7">
    <source>
        <dbReference type="EMBL" id="EHG19555.1"/>
    </source>
</evidence>
<sequence>MGDYWNKIRRLPLDEVLRRGSRMIQRRSLSKFNKWRAGFQSTYAVREDFRVEMPNNFSCTLFEENGTQVFALANLFRVHKFDLLGSGWRRVYYGMTALGVEGNVYPSSEAVIVDRAGDWLSGKIPSVNLRYAKKVWTLIDADYEPIPWQMDFKSGYTWSAKTWYTEIAYGYLPGVDVKVPWELARMHHLPMLARAFRIAEASERDVYMREFRNEILDFIAVNPPQFGVNWHCTMDVGIRVANWLVAYDLFKTFGATFDDDFERVLAASVYDHGRHIIRNLEYSPELRSNHYLSDIAGLLFAALHLPASDETDVWLAFALQELVSEMAHEFHEDGSNFEGSTSYHRLSTELMLYSALFAVQMDQVRRNRVKAYKCSLHHVQPSLKPLEKQSFDLDCDEVFPTWFWERLAKALRFTSDLLYEDGTIPQVGDNDSGRFLKLNPVYDVLSEQEAVTKYMNLKCFPAGENRLYYDENILNHEHLNEAYHVLCGLGNNSPINFEMAFLRSLAEKIPAVCLADNMLSSDDAVCVKDFVDTLPMVDLDMQEYHFPKPKEVVSALRCYSYEGMGLYIFKSPHLYMTVRCGEIGQNGNGGHTHNDQFSITLRIDGKDIIVDPGTYLYTPLPERRNEFRSTTAHFTVQKDGAEQNLWNPGRAGLFSMACEQTLAKVLLLTQNAIVMEHSGFGDKVYRVVEILEDEVWIRDYGGNITRWMSKEFFPMAMENCAYLLYERCNQQGEWNIDF</sequence>
<dbReference type="Pfam" id="PF16889">
    <property type="entry name" value="Hepar_II_III_N"/>
    <property type="match status" value="1"/>
</dbReference>
<dbReference type="InterPro" id="IPR008929">
    <property type="entry name" value="Chondroitin_lyas"/>
</dbReference>
<keyword evidence="3" id="KW-0574">Periplasm</keyword>
<evidence type="ECO:0000256" key="2">
    <source>
        <dbReference type="ARBA" id="ARBA00022729"/>
    </source>
</evidence>
<dbReference type="GO" id="GO:0016829">
    <property type="term" value="F:lyase activity"/>
    <property type="evidence" value="ECO:0007669"/>
    <property type="project" value="UniProtKB-KW"/>
</dbReference>
<dbReference type="SUPFAM" id="SSF48230">
    <property type="entry name" value="Chondroitin AC/alginate lyase"/>
    <property type="match status" value="1"/>
</dbReference>
<evidence type="ECO:0000259" key="6">
    <source>
        <dbReference type="Pfam" id="PF16889"/>
    </source>
</evidence>
<dbReference type="InterPro" id="IPR031680">
    <property type="entry name" value="Hepar_II_III_N"/>
</dbReference>
<protein>
    <submittedName>
        <fullName evidence="7">Uncharacterized protein</fullName>
    </submittedName>
</protein>
<keyword evidence="2" id="KW-0732">Signal</keyword>
<dbReference type="RefSeq" id="WP_006693305.1">
    <property type="nucleotide sequence ID" value="NZ_JH376800.1"/>
</dbReference>
<dbReference type="Pfam" id="PF07940">
    <property type="entry name" value="Hepar_II_III_C"/>
    <property type="match status" value="1"/>
</dbReference>
<gene>
    <name evidence="7" type="ORF">HMPREF9334_01870</name>
</gene>
<dbReference type="eggNOG" id="COG5360">
    <property type="taxonomic scope" value="Bacteria"/>
</dbReference>
<name>G5GRI9_9FIRM</name>
<feature type="domain" description="Heparin-sulfate lyase N-terminal" evidence="6">
    <location>
        <begin position="159"/>
        <end position="367"/>
    </location>
</feature>
<feature type="domain" description="Heparinase II/III-like C-terminal" evidence="5">
    <location>
        <begin position="562"/>
        <end position="644"/>
    </location>
</feature>
<evidence type="ECO:0000256" key="3">
    <source>
        <dbReference type="ARBA" id="ARBA00022764"/>
    </source>
</evidence>
<keyword evidence="4" id="KW-0456">Lyase</keyword>
<dbReference type="AlphaFoldDB" id="G5GRI9"/>
<keyword evidence="8" id="KW-1185">Reference proteome</keyword>